<feature type="domain" description="NodB homology" evidence="3">
    <location>
        <begin position="70"/>
        <end position="288"/>
    </location>
</feature>
<sequence length="288" mass="33469">MRQLFYGFLLPFNSIFKYFTKGTIKVLAYHGVKDSQAFELQLNYLSRAYNVISLKQLNHHIETKQKLPVNSLLITFDDGDISIFKEGLPLLKKYNLPAIVFVITDLINSKKAFWCKQVVETLQKSGKTYVEARKKVNHLKNIPESERKSELQNIPQLEDEQFSTEMILKLKKNNIEIGNHTHTHPMINNCSVAEIEQEMKESRRVFENLGLKENFSNFAYPNGNWNLGSEKVLIGQGVKTAFLFDHKLNKKIINPMRISRIRVNTYTPLREFKTKVSGLHPILMHLFK</sequence>
<dbReference type="InterPro" id="IPR011330">
    <property type="entry name" value="Glyco_hydro/deAcase_b/a-brl"/>
</dbReference>
<dbReference type="GO" id="GO:0005975">
    <property type="term" value="P:carbohydrate metabolic process"/>
    <property type="evidence" value="ECO:0007669"/>
    <property type="project" value="InterPro"/>
</dbReference>
<dbReference type="RefSeq" id="WP_026934164.1">
    <property type="nucleotide sequence ID" value="NZ_LT629745.1"/>
</dbReference>
<dbReference type="InterPro" id="IPR051398">
    <property type="entry name" value="Polysacch_Deacetylase"/>
</dbReference>
<proteinExistence type="predicted"/>
<dbReference type="PROSITE" id="PS51677">
    <property type="entry name" value="NODB"/>
    <property type="match status" value="1"/>
</dbReference>
<comment type="subcellular location">
    <subcellularLocation>
        <location evidence="1">Secreted</location>
    </subcellularLocation>
</comment>
<evidence type="ECO:0000259" key="3">
    <source>
        <dbReference type="PROSITE" id="PS51677"/>
    </source>
</evidence>
<reference evidence="4 5" key="1">
    <citation type="submission" date="2016-10" db="EMBL/GenBank/DDBJ databases">
        <authorList>
            <person name="Varghese N."/>
            <person name="Submissions S."/>
        </authorList>
    </citation>
    <scope>NUCLEOTIDE SEQUENCE [LARGE SCALE GENOMIC DNA]</scope>
    <source>
        <strain evidence="4 5">Mar_2010_102</strain>
    </source>
</reference>
<dbReference type="SUPFAM" id="SSF88713">
    <property type="entry name" value="Glycoside hydrolase/deacetylase"/>
    <property type="match status" value="1"/>
</dbReference>
<evidence type="ECO:0000256" key="1">
    <source>
        <dbReference type="ARBA" id="ARBA00004613"/>
    </source>
</evidence>
<dbReference type="STRING" id="1250231.SAMN04488552_2586"/>
<dbReference type="PANTHER" id="PTHR34216:SF3">
    <property type="entry name" value="POLY-BETA-1,6-N-ACETYL-D-GLUCOSAMINE N-DEACETYLASE"/>
    <property type="match status" value="1"/>
</dbReference>
<protein>
    <submittedName>
        <fullName evidence="4">Polysaccharide deacetylase</fullName>
    </submittedName>
</protein>
<evidence type="ECO:0000256" key="2">
    <source>
        <dbReference type="ARBA" id="ARBA00022729"/>
    </source>
</evidence>
<dbReference type="Gene3D" id="3.20.20.370">
    <property type="entry name" value="Glycoside hydrolase/deacetylase"/>
    <property type="match status" value="1"/>
</dbReference>
<dbReference type="InterPro" id="IPR002509">
    <property type="entry name" value="NODB_dom"/>
</dbReference>
<dbReference type="GO" id="GO:0016810">
    <property type="term" value="F:hydrolase activity, acting on carbon-nitrogen (but not peptide) bonds"/>
    <property type="evidence" value="ECO:0007669"/>
    <property type="project" value="InterPro"/>
</dbReference>
<evidence type="ECO:0000313" key="5">
    <source>
        <dbReference type="Proteomes" id="UP000198858"/>
    </source>
</evidence>
<dbReference type="EMBL" id="LT629745">
    <property type="protein sequence ID" value="SDS25315.1"/>
    <property type="molecule type" value="Genomic_DNA"/>
</dbReference>
<name>A0A1H1QPH3_9FLAO</name>
<keyword evidence="2" id="KW-0732">Signal</keyword>
<dbReference type="PANTHER" id="PTHR34216">
    <property type="match status" value="1"/>
</dbReference>
<dbReference type="Proteomes" id="UP000198858">
    <property type="component" value="Chromosome I"/>
</dbReference>
<accession>A0A1H1QPH3</accession>
<keyword evidence="5" id="KW-1185">Reference proteome</keyword>
<gene>
    <name evidence="4" type="ORF">SAMN04488552_2586</name>
</gene>
<evidence type="ECO:0000313" key="4">
    <source>
        <dbReference type="EMBL" id="SDS25315.1"/>
    </source>
</evidence>
<dbReference type="Pfam" id="PF01522">
    <property type="entry name" value="Polysacc_deac_1"/>
    <property type="match status" value="1"/>
</dbReference>
<dbReference type="CDD" id="cd10918">
    <property type="entry name" value="CE4_NodB_like_5s_6s"/>
    <property type="match status" value="1"/>
</dbReference>
<organism evidence="4 5">
    <name type="scientific">Christiangramia echinicola</name>
    <dbReference type="NCBI Taxonomy" id="279359"/>
    <lineage>
        <taxon>Bacteria</taxon>
        <taxon>Pseudomonadati</taxon>
        <taxon>Bacteroidota</taxon>
        <taxon>Flavobacteriia</taxon>
        <taxon>Flavobacteriales</taxon>
        <taxon>Flavobacteriaceae</taxon>
        <taxon>Christiangramia</taxon>
    </lineage>
</organism>
<dbReference type="AlphaFoldDB" id="A0A1H1QPH3"/>
<dbReference type="GO" id="GO:0005576">
    <property type="term" value="C:extracellular region"/>
    <property type="evidence" value="ECO:0007669"/>
    <property type="project" value="UniProtKB-SubCell"/>
</dbReference>